<dbReference type="EMBL" id="RHPJ01000001">
    <property type="protein sequence ID" value="TGO06145.1"/>
    <property type="molecule type" value="Genomic_DNA"/>
</dbReference>
<evidence type="ECO:0000313" key="5">
    <source>
        <dbReference type="Proteomes" id="UP000297318"/>
    </source>
</evidence>
<dbReference type="Pfam" id="PF00583">
    <property type="entry name" value="Acetyltransf_1"/>
    <property type="match status" value="1"/>
</dbReference>
<protein>
    <submittedName>
        <fullName evidence="4">Putative phosphinothricin N-acetyltransferase</fullName>
    </submittedName>
</protein>
<dbReference type="SUPFAM" id="SSF55729">
    <property type="entry name" value="Acyl-CoA N-acyltransferases (Nat)"/>
    <property type="match status" value="1"/>
</dbReference>
<dbReference type="RefSeq" id="WP_135848396.1">
    <property type="nucleotide sequence ID" value="NZ_RHPJ01000001.1"/>
</dbReference>
<dbReference type="CDD" id="cd04301">
    <property type="entry name" value="NAT_SF"/>
    <property type="match status" value="1"/>
</dbReference>
<reference evidence="4 5" key="1">
    <citation type="submission" date="2018-11" db="EMBL/GenBank/DDBJ databases">
        <title>Complete genome sequencing of the Actinobacteria Serinibacter sp. K3-2.</title>
        <authorList>
            <person name="Rakitin A.L."/>
            <person name="Beletsky A.V."/>
            <person name="Mardanov A.V."/>
            <person name="Ravin N.V."/>
            <person name="Gromova A.S."/>
            <person name="Filippova S.N."/>
            <person name="Gal'Chenko V.F."/>
        </authorList>
    </citation>
    <scope>NUCLEOTIDE SEQUENCE [LARGE SCALE GENOMIC DNA]</scope>
    <source>
        <strain evidence="4 5">K3-2</strain>
    </source>
</reference>
<dbReference type="InterPro" id="IPR016181">
    <property type="entry name" value="Acyl_CoA_acyltransferase"/>
</dbReference>
<proteinExistence type="predicted"/>
<dbReference type="AlphaFoldDB" id="A0A4Z1E2B8"/>
<dbReference type="InterPro" id="IPR000182">
    <property type="entry name" value="GNAT_dom"/>
</dbReference>
<keyword evidence="1 4" id="KW-0808">Transferase</keyword>
<dbReference type="GO" id="GO:0016747">
    <property type="term" value="F:acyltransferase activity, transferring groups other than amino-acyl groups"/>
    <property type="evidence" value="ECO:0007669"/>
    <property type="project" value="InterPro"/>
</dbReference>
<evidence type="ECO:0000313" key="4">
    <source>
        <dbReference type="EMBL" id="TGO06145.1"/>
    </source>
</evidence>
<name>A0A4Z1E2B8_9MICO</name>
<gene>
    <name evidence="4" type="ORF">SERN_0337</name>
</gene>
<dbReference type="OrthoDB" id="3173333at2"/>
<dbReference type="Gene3D" id="3.40.630.30">
    <property type="match status" value="1"/>
</dbReference>
<dbReference type="PROSITE" id="PS51186">
    <property type="entry name" value="GNAT"/>
    <property type="match status" value="1"/>
</dbReference>
<keyword evidence="5" id="KW-1185">Reference proteome</keyword>
<comment type="caution">
    <text evidence="4">The sequence shown here is derived from an EMBL/GenBank/DDBJ whole genome shotgun (WGS) entry which is preliminary data.</text>
</comment>
<dbReference type="PANTHER" id="PTHR43072:SF23">
    <property type="entry name" value="UPF0039 PROTEIN C11D3.02C"/>
    <property type="match status" value="1"/>
</dbReference>
<dbReference type="Proteomes" id="UP000297318">
    <property type="component" value="Unassembled WGS sequence"/>
</dbReference>
<evidence type="ECO:0000259" key="3">
    <source>
        <dbReference type="PROSITE" id="PS51186"/>
    </source>
</evidence>
<sequence>MGITTTGVRLAPLNATHWEQVHAIYAAGIASGHATFSDTPPTWATFDDDKLPLLRTVALDDDGRVVGWLACAPHSHRLVFVGVIEVSIYVHPDHRENGVGHALLANLVSESEQAGFWTLQSSVFPENVASIALHSSLGFRVVGTRQRVGKMIHGPMAGVWRDLVVLERRSDQVG</sequence>
<dbReference type="PANTHER" id="PTHR43072">
    <property type="entry name" value="N-ACETYLTRANSFERASE"/>
    <property type="match status" value="1"/>
</dbReference>
<evidence type="ECO:0000256" key="2">
    <source>
        <dbReference type="ARBA" id="ARBA00023315"/>
    </source>
</evidence>
<organism evidence="4 5">
    <name type="scientific">Serinibacter arcticus</name>
    <dbReference type="NCBI Taxonomy" id="1655435"/>
    <lineage>
        <taxon>Bacteria</taxon>
        <taxon>Bacillati</taxon>
        <taxon>Actinomycetota</taxon>
        <taxon>Actinomycetes</taxon>
        <taxon>Micrococcales</taxon>
        <taxon>Beutenbergiaceae</taxon>
        <taxon>Serinibacter</taxon>
    </lineage>
</organism>
<feature type="domain" description="N-acetyltransferase" evidence="3">
    <location>
        <begin position="8"/>
        <end position="165"/>
    </location>
</feature>
<evidence type="ECO:0000256" key="1">
    <source>
        <dbReference type="ARBA" id="ARBA00022679"/>
    </source>
</evidence>
<accession>A0A4Z1E2B8</accession>
<keyword evidence="2" id="KW-0012">Acyltransferase</keyword>